<dbReference type="STRING" id="553219.CAMSH0001_0509"/>
<organism evidence="2 3">
    <name type="scientific">Campylobacter showae RM3277</name>
    <dbReference type="NCBI Taxonomy" id="553219"/>
    <lineage>
        <taxon>Bacteria</taxon>
        <taxon>Pseudomonadati</taxon>
        <taxon>Campylobacterota</taxon>
        <taxon>Epsilonproteobacteria</taxon>
        <taxon>Campylobacterales</taxon>
        <taxon>Campylobacteraceae</taxon>
        <taxon>Campylobacter</taxon>
    </lineage>
</organism>
<feature type="transmembrane region" description="Helical" evidence="1">
    <location>
        <begin position="54"/>
        <end position="73"/>
    </location>
</feature>
<dbReference type="Proteomes" id="UP000003107">
    <property type="component" value="Unassembled WGS sequence"/>
</dbReference>
<evidence type="ECO:0008006" key="4">
    <source>
        <dbReference type="Google" id="ProtNLM"/>
    </source>
</evidence>
<sequence>MICAGVAFAMFGNPEKINLDLTQGAVLLWLGIGASGLGYFLWNKGACEVDSGTLAIMNNTLIPAAIIVNLVFWHKDADILRLCLGGAVIYISLLIHNKIIAHYERVSIAAK</sequence>
<dbReference type="InterPro" id="IPR037185">
    <property type="entry name" value="EmrE-like"/>
</dbReference>
<evidence type="ECO:0000313" key="3">
    <source>
        <dbReference type="Proteomes" id="UP000003107"/>
    </source>
</evidence>
<protein>
    <recommendedName>
        <fullName evidence="4">EamA domain-containing protein</fullName>
    </recommendedName>
</protein>
<accession>C6RFK3</accession>
<gene>
    <name evidence="2" type="ORF">CAMSH0001_0509</name>
</gene>
<dbReference type="SUPFAM" id="SSF103481">
    <property type="entry name" value="Multidrug resistance efflux transporter EmrE"/>
    <property type="match status" value="1"/>
</dbReference>
<dbReference type="EMBL" id="ACVQ01000017">
    <property type="protein sequence ID" value="EET80011.1"/>
    <property type="molecule type" value="Genomic_DNA"/>
</dbReference>
<dbReference type="AlphaFoldDB" id="C6RFK3"/>
<dbReference type="eggNOG" id="COG0697">
    <property type="taxonomic scope" value="Bacteria"/>
</dbReference>
<keyword evidence="3" id="KW-1185">Reference proteome</keyword>
<keyword evidence="1" id="KW-1133">Transmembrane helix</keyword>
<proteinExistence type="predicted"/>
<keyword evidence="1" id="KW-0472">Membrane</keyword>
<feature type="transmembrane region" description="Helical" evidence="1">
    <location>
        <begin position="21"/>
        <end position="42"/>
    </location>
</feature>
<evidence type="ECO:0000256" key="1">
    <source>
        <dbReference type="SAM" id="Phobius"/>
    </source>
</evidence>
<feature type="transmembrane region" description="Helical" evidence="1">
    <location>
        <begin position="79"/>
        <end position="95"/>
    </location>
</feature>
<evidence type="ECO:0000313" key="2">
    <source>
        <dbReference type="EMBL" id="EET80011.1"/>
    </source>
</evidence>
<comment type="caution">
    <text evidence="2">The sequence shown here is derived from an EMBL/GenBank/DDBJ whole genome shotgun (WGS) entry which is preliminary data.</text>
</comment>
<name>C6RFK3_9BACT</name>
<reference evidence="2 3" key="1">
    <citation type="submission" date="2009-07" db="EMBL/GenBank/DDBJ databases">
        <authorList>
            <person name="Madupu R."/>
            <person name="Sebastian Y."/>
            <person name="Durkin A.S."/>
            <person name="Torralba M."/>
            <person name="Methe B."/>
            <person name="Sutton G.G."/>
            <person name="Strausberg R.L."/>
            <person name="Nelson K.E."/>
        </authorList>
    </citation>
    <scope>NUCLEOTIDE SEQUENCE [LARGE SCALE GENOMIC DNA]</scope>
    <source>
        <strain evidence="2 3">RM3277</strain>
    </source>
</reference>
<keyword evidence="1" id="KW-0812">Transmembrane</keyword>